<dbReference type="AlphaFoldDB" id="A0AA44WGC2"/>
<name>A0AA44WGC2_VERDA</name>
<protein>
    <submittedName>
        <fullName evidence="1">Uncharacterized protein</fullName>
    </submittedName>
</protein>
<evidence type="ECO:0000313" key="1">
    <source>
        <dbReference type="EMBL" id="PNH28680.1"/>
    </source>
</evidence>
<sequence length="71" mass="7898">MAATGGSPTSREDEAILSLLSGLAPGMSWVGRYPGSTQEASYFLTHSEQYELAYFALRDPRFVLNMEYLVF</sequence>
<comment type="caution">
    <text evidence="1">The sequence shown here is derived from an EMBL/GenBank/DDBJ whole genome shotgun (WGS) entry which is preliminary data.</text>
</comment>
<accession>A0AA44WGC2</accession>
<dbReference type="Proteomes" id="UP000236305">
    <property type="component" value="Unassembled WGS sequence"/>
</dbReference>
<evidence type="ECO:0000313" key="2">
    <source>
        <dbReference type="Proteomes" id="UP000236305"/>
    </source>
</evidence>
<proteinExistence type="predicted"/>
<dbReference type="EMBL" id="MPSH01000032">
    <property type="protein sequence ID" value="PNH28680.1"/>
    <property type="molecule type" value="Genomic_DNA"/>
</dbReference>
<organism evidence="1 2">
    <name type="scientific">Verticillium dahliae</name>
    <name type="common">Verticillium wilt</name>
    <dbReference type="NCBI Taxonomy" id="27337"/>
    <lineage>
        <taxon>Eukaryota</taxon>
        <taxon>Fungi</taxon>
        <taxon>Dikarya</taxon>
        <taxon>Ascomycota</taxon>
        <taxon>Pezizomycotina</taxon>
        <taxon>Sordariomycetes</taxon>
        <taxon>Hypocreomycetidae</taxon>
        <taxon>Glomerellales</taxon>
        <taxon>Plectosphaerellaceae</taxon>
        <taxon>Verticillium</taxon>
    </lineage>
</organism>
<reference evidence="1 2" key="1">
    <citation type="submission" date="2017-12" db="EMBL/GenBank/DDBJ databases">
        <title>Comparative genomics yields insights into virulence evolution of Verticillium dahliae.</title>
        <authorList>
            <person name="Fan R."/>
            <person name="Armitage A.D."/>
            <person name="Cascant-Lopez E."/>
            <person name="Sobczyk M."/>
            <person name="Cockerton H.M."/>
            <person name="Harrison R.J."/>
        </authorList>
    </citation>
    <scope>NUCLEOTIDE SEQUENCE [LARGE SCALE GENOMIC DNA]</scope>
    <source>
        <strain evidence="1 2">12008</strain>
    </source>
</reference>
<gene>
    <name evidence="1" type="ORF">BJF96_g8060</name>
</gene>